<name>A0A645E5Z8_9ZZZZ</name>
<accession>A0A645E5Z8</accession>
<sequence>MKEDDKAYLNEYHKMVFDTVSPFLTDEEAEWLKGYTRAI</sequence>
<dbReference type="AlphaFoldDB" id="A0A645E5Z8"/>
<dbReference type="InterPro" id="IPR032416">
    <property type="entry name" value="Peptidase_M24_C"/>
</dbReference>
<protein>
    <recommendedName>
        <fullName evidence="1">Peptidase M24 C-terminal domain-containing protein</fullName>
    </recommendedName>
</protein>
<dbReference type="EMBL" id="VSSQ01043272">
    <property type="protein sequence ID" value="MPM96935.1"/>
    <property type="molecule type" value="Genomic_DNA"/>
</dbReference>
<evidence type="ECO:0000259" key="1">
    <source>
        <dbReference type="Pfam" id="PF16188"/>
    </source>
</evidence>
<gene>
    <name evidence="2" type="ORF">SDC9_144105</name>
</gene>
<dbReference type="Pfam" id="PF16188">
    <property type="entry name" value="Peptidase_M24_C"/>
    <property type="match status" value="1"/>
</dbReference>
<organism evidence="2">
    <name type="scientific">bioreactor metagenome</name>
    <dbReference type="NCBI Taxonomy" id="1076179"/>
    <lineage>
        <taxon>unclassified sequences</taxon>
        <taxon>metagenomes</taxon>
        <taxon>ecological metagenomes</taxon>
    </lineage>
</organism>
<comment type="caution">
    <text evidence="2">The sequence shown here is derived from an EMBL/GenBank/DDBJ whole genome shotgun (WGS) entry which is preliminary data.</text>
</comment>
<proteinExistence type="predicted"/>
<evidence type="ECO:0000313" key="2">
    <source>
        <dbReference type="EMBL" id="MPM96935.1"/>
    </source>
</evidence>
<feature type="domain" description="Peptidase M24 C-terminal" evidence="1">
    <location>
        <begin position="1"/>
        <end position="39"/>
    </location>
</feature>
<reference evidence="2" key="1">
    <citation type="submission" date="2019-08" db="EMBL/GenBank/DDBJ databases">
        <authorList>
            <person name="Kucharzyk K."/>
            <person name="Murdoch R.W."/>
            <person name="Higgins S."/>
            <person name="Loffler F."/>
        </authorList>
    </citation>
    <scope>NUCLEOTIDE SEQUENCE</scope>
</reference>